<dbReference type="Proteomes" id="UP000799302">
    <property type="component" value="Unassembled WGS sequence"/>
</dbReference>
<dbReference type="AlphaFoldDB" id="A0A6A6UFJ0"/>
<gene>
    <name evidence="2" type="ORF">BT63DRAFT_424162</name>
</gene>
<feature type="region of interest" description="Disordered" evidence="1">
    <location>
        <begin position="120"/>
        <end position="157"/>
    </location>
</feature>
<accession>A0A6A6UFJ0</accession>
<protein>
    <submittedName>
        <fullName evidence="2">Uncharacterized protein</fullName>
    </submittedName>
</protein>
<evidence type="ECO:0000313" key="3">
    <source>
        <dbReference type="Proteomes" id="UP000799302"/>
    </source>
</evidence>
<evidence type="ECO:0000313" key="2">
    <source>
        <dbReference type="EMBL" id="KAF2670213.1"/>
    </source>
</evidence>
<evidence type="ECO:0000256" key="1">
    <source>
        <dbReference type="SAM" id="MobiDB-lite"/>
    </source>
</evidence>
<keyword evidence="3" id="KW-1185">Reference proteome</keyword>
<dbReference type="EMBL" id="MU004234">
    <property type="protein sequence ID" value="KAF2670213.1"/>
    <property type="molecule type" value="Genomic_DNA"/>
</dbReference>
<sequence>MTDHDDEDYCMDEYDNGFAYFQSWKAQCDTEFNYMSDEDWEQQVFYECKEYAVTSFCWDIGMPVPLTASELEARRVKHLGCPKNRCRFYAKEELAHYGYPGRGYLVEPCSGVAAPLIDIEDNDEGDSHNGEDCNDGDNSGDDDTESGGSSSENEDTY</sequence>
<organism evidence="2 3">
    <name type="scientific">Microthyrium microscopicum</name>
    <dbReference type="NCBI Taxonomy" id="703497"/>
    <lineage>
        <taxon>Eukaryota</taxon>
        <taxon>Fungi</taxon>
        <taxon>Dikarya</taxon>
        <taxon>Ascomycota</taxon>
        <taxon>Pezizomycotina</taxon>
        <taxon>Dothideomycetes</taxon>
        <taxon>Dothideomycetes incertae sedis</taxon>
        <taxon>Microthyriales</taxon>
        <taxon>Microthyriaceae</taxon>
        <taxon>Microthyrium</taxon>
    </lineage>
</organism>
<proteinExistence type="predicted"/>
<name>A0A6A6UFJ0_9PEZI</name>
<reference evidence="2" key="1">
    <citation type="journal article" date="2020" name="Stud. Mycol.">
        <title>101 Dothideomycetes genomes: a test case for predicting lifestyles and emergence of pathogens.</title>
        <authorList>
            <person name="Haridas S."/>
            <person name="Albert R."/>
            <person name="Binder M."/>
            <person name="Bloem J."/>
            <person name="Labutti K."/>
            <person name="Salamov A."/>
            <person name="Andreopoulos B."/>
            <person name="Baker S."/>
            <person name="Barry K."/>
            <person name="Bills G."/>
            <person name="Bluhm B."/>
            <person name="Cannon C."/>
            <person name="Castanera R."/>
            <person name="Culley D."/>
            <person name="Daum C."/>
            <person name="Ezra D."/>
            <person name="Gonzalez J."/>
            <person name="Henrissat B."/>
            <person name="Kuo A."/>
            <person name="Liang C."/>
            <person name="Lipzen A."/>
            <person name="Lutzoni F."/>
            <person name="Magnuson J."/>
            <person name="Mondo S."/>
            <person name="Nolan M."/>
            <person name="Ohm R."/>
            <person name="Pangilinan J."/>
            <person name="Park H.-J."/>
            <person name="Ramirez L."/>
            <person name="Alfaro M."/>
            <person name="Sun H."/>
            <person name="Tritt A."/>
            <person name="Yoshinaga Y."/>
            <person name="Zwiers L.-H."/>
            <person name="Turgeon B."/>
            <person name="Goodwin S."/>
            <person name="Spatafora J."/>
            <person name="Crous P."/>
            <person name="Grigoriev I."/>
        </authorList>
    </citation>
    <scope>NUCLEOTIDE SEQUENCE</scope>
    <source>
        <strain evidence="2">CBS 115976</strain>
    </source>
</reference>
<feature type="compositionally biased region" description="Acidic residues" evidence="1">
    <location>
        <begin position="132"/>
        <end position="145"/>
    </location>
</feature>